<feature type="transmembrane region" description="Helical" evidence="4">
    <location>
        <begin position="323"/>
        <end position="343"/>
    </location>
</feature>
<gene>
    <name evidence="6" type="ORF">BGZ96_012373</name>
</gene>
<dbReference type="PANTHER" id="PTHR11360:SF317">
    <property type="entry name" value="MAJOR FACILITATOR SUPERFAMILY (MFS) PROFILE DOMAIN-CONTAINING PROTEIN-RELATED"/>
    <property type="match status" value="1"/>
</dbReference>
<evidence type="ECO:0000256" key="3">
    <source>
        <dbReference type="SAM" id="MobiDB-lite"/>
    </source>
</evidence>
<keyword evidence="4" id="KW-0812">Transmembrane</keyword>
<feature type="compositionally biased region" description="Low complexity" evidence="3">
    <location>
        <begin position="599"/>
        <end position="619"/>
    </location>
</feature>
<organism evidence="6 7">
    <name type="scientific">Linnemannia gamsii</name>
    <dbReference type="NCBI Taxonomy" id="64522"/>
    <lineage>
        <taxon>Eukaryota</taxon>
        <taxon>Fungi</taxon>
        <taxon>Fungi incertae sedis</taxon>
        <taxon>Mucoromycota</taxon>
        <taxon>Mortierellomycotina</taxon>
        <taxon>Mortierellomycetes</taxon>
        <taxon>Mortierellales</taxon>
        <taxon>Mortierellaceae</taxon>
        <taxon>Linnemannia</taxon>
    </lineage>
</organism>
<feature type="compositionally biased region" description="Low complexity" evidence="3">
    <location>
        <begin position="636"/>
        <end position="647"/>
    </location>
</feature>
<dbReference type="PANTHER" id="PTHR11360">
    <property type="entry name" value="MONOCARBOXYLATE TRANSPORTER"/>
    <property type="match status" value="1"/>
</dbReference>
<dbReference type="InterPro" id="IPR036259">
    <property type="entry name" value="MFS_trans_sf"/>
</dbReference>
<feature type="transmembrane region" description="Helical" evidence="4">
    <location>
        <begin position="449"/>
        <end position="472"/>
    </location>
</feature>
<keyword evidence="7" id="KW-1185">Reference proteome</keyword>
<proteinExistence type="inferred from homology"/>
<dbReference type="InterPro" id="IPR011701">
    <property type="entry name" value="MFS"/>
</dbReference>
<dbReference type="EMBL" id="JAAAIM010000093">
    <property type="protein sequence ID" value="KAG0295177.1"/>
    <property type="molecule type" value="Genomic_DNA"/>
</dbReference>
<feature type="compositionally biased region" description="Gly residues" evidence="3">
    <location>
        <begin position="620"/>
        <end position="635"/>
    </location>
</feature>
<keyword evidence="4" id="KW-1133">Transmembrane helix</keyword>
<feature type="domain" description="Major facilitator superfamily (MFS) profile" evidence="5">
    <location>
        <begin position="39"/>
        <end position="515"/>
    </location>
</feature>
<dbReference type="Proteomes" id="UP001194696">
    <property type="component" value="Unassembled WGS sequence"/>
</dbReference>
<feature type="transmembrane region" description="Helical" evidence="4">
    <location>
        <begin position="135"/>
        <end position="155"/>
    </location>
</feature>
<reference evidence="6 7" key="1">
    <citation type="journal article" date="2020" name="Fungal Divers.">
        <title>Resolving the Mortierellaceae phylogeny through synthesis of multi-gene phylogenetics and phylogenomics.</title>
        <authorList>
            <person name="Vandepol N."/>
            <person name="Liber J."/>
            <person name="Desiro A."/>
            <person name="Na H."/>
            <person name="Kennedy M."/>
            <person name="Barry K."/>
            <person name="Grigoriev I.V."/>
            <person name="Miller A.N."/>
            <person name="O'Donnell K."/>
            <person name="Stajich J.E."/>
            <person name="Bonito G."/>
        </authorList>
    </citation>
    <scope>NUCLEOTIDE SEQUENCE [LARGE SCALE GENOMIC DNA]</scope>
    <source>
        <strain evidence="6 7">AD045</strain>
    </source>
</reference>
<evidence type="ECO:0000259" key="5">
    <source>
        <dbReference type="PROSITE" id="PS50850"/>
    </source>
</evidence>
<dbReference type="PROSITE" id="PS50850">
    <property type="entry name" value="MFS"/>
    <property type="match status" value="1"/>
</dbReference>
<accession>A0ABQ7KB04</accession>
<feature type="transmembrane region" description="Helical" evidence="4">
    <location>
        <begin position="492"/>
        <end position="510"/>
    </location>
</feature>
<dbReference type="Pfam" id="PF07690">
    <property type="entry name" value="MFS_1"/>
    <property type="match status" value="1"/>
</dbReference>
<feature type="transmembrane region" description="Helical" evidence="4">
    <location>
        <begin position="167"/>
        <end position="189"/>
    </location>
</feature>
<comment type="similarity">
    <text evidence="2">Belongs to the major facilitator superfamily. Monocarboxylate porter (TC 2.A.1.13) family.</text>
</comment>
<dbReference type="InterPro" id="IPR020846">
    <property type="entry name" value="MFS_dom"/>
</dbReference>
<dbReference type="InterPro" id="IPR050327">
    <property type="entry name" value="Proton-linked_MCT"/>
</dbReference>
<evidence type="ECO:0000256" key="1">
    <source>
        <dbReference type="ARBA" id="ARBA00004141"/>
    </source>
</evidence>
<feature type="transmembrane region" description="Helical" evidence="4">
    <location>
        <begin position="195"/>
        <end position="221"/>
    </location>
</feature>
<feature type="transmembrane region" description="Helical" evidence="4">
    <location>
        <begin position="80"/>
        <end position="97"/>
    </location>
</feature>
<feature type="transmembrane region" description="Helical" evidence="4">
    <location>
        <begin position="109"/>
        <end position="129"/>
    </location>
</feature>
<feature type="transmembrane region" description="Helical" evidence="4">
    <location>
        <begin position="388"/>
        <end position="407"/>
    </location>
</feature>
<name>A0ABQ7KB04_9FUNG</name>
<evidence type="ECO:0000313" key="6">
    <source>
        <dbReference type="EMBL" id="KAG0295177.1"/>
    </source>
</evidence>
<feature type="transmembrane region" description="Helical" evidence="4">
    <location>
        <begin position="40"/>
        <end position="60"/>
    </location>
</feature>
<sequence>MEDSYLWLKIQNYYGETKYNGTAQSIQKDRTIMGKPFKRWYIAPAAMVFQAICGSVYAWSVFNLPIDNAIYGSDQKVAPITFYINIGCLGLAASLLGPWLERNGPKKAGIIGGSLFCFGHWIAALGIYLKSMSLVFFGYGVVSGLGLGLCYISPISALQKWFPERKGFGAGLSVCGFGIGGLICAKIPLPLIHAIGLTMTFVVIGTTYWFILMFCACVFRFPPPERNKIRGPIYRNGTLFITRKQLKYSSGHEAEKSIPPMGGTVGDGKIPGLGGGSIGGGGMGGGPGANNAYGGHGVAQNRIVFEPAIDLTLKEALTTYEYLGMYLMFLANLVSGLVILSRLADMCINVFEKSADTAATVVAINGGFNFVGRLMFSSLSDVIGRKPSYLVMLGTQVVILAILPLIFITKNYWAFLLAIWTLTCAYGGGFGTIPAFIHDLFGVNNISGLHGILLTAWSIAGVGGGILFTLIYNHLIRVRGYTAASPEVYNTNFYWLSACAAFGFIVLLFVRSTVKDRLLPRVGGEVTRMRIFGRILRFEKTGTFKFKLKYLKPEEEEKEWTSFWKNIKYHEETTVVTTTGSMGDVMGGTERDRGILPPTTNNNAGAGVGNTNNETSSRGGLLGGGMGGSAYGGLPGSANNGSPGPSGTSEISLLRGAGGGGGGDNSNPPRIETHVPGATISGTSTIRNDVRLDMP</sequence>
<comment type="caution">
    <text evidence="6">The sequence shown here is derived from an EMBL/GenBank/DDBJ whole genome shotgun (WGS) entry which is preliminary data.</text>
</comment>
<evidence type="ECO:0000256" key="4">
    <source>
        <dbReference type="SAM" id="Phobius"/>
    </source>
</evidence>
<dbReference type="CDD" id="cd17353">
    <property type="entry name" value="MFS_OFA_like"/>
    <property type="match status" value="1"/>
</dbReference>
<dbReference type="Gene3D" id="1.20.1250.20">
    <property type="entry name" value="MFS general substrate transporter like domains"/>
    <property type="match status" value="2"/>
</dbReference>
<dbReference type="SUPFAM" id="SSF103473">
    <property type="entry name" value="MFS general substrate transporter"/>
    <property type="match status" value="1"/>
</dbReference>
<keyword evidence="4" id="KW-0472">Membrane</keyword>
<protein>
    <recommendedName>
        <fullName evidence="5">Major facilitator superfamily (MFS) profile domain-containing protein</fullName>
    </recommendedName>
</protein>
<comment type="subcellular location">
    <subcellularLocation>
        <location evidence="1">Membrane</location>
        <topology evidence="1">Multi-pass membrane protein</topology>
    </subcellularLocation>
</comment>
<feature type="transmembrane region" description="Helical" evidence="4">
    <location>
        <begin position="413"/>
        <end position="437"/>
    </location>
</feature>
<feature type="region of interest" description="Disordered" evidence="3">
    <location>
        <begin position="580"/>
        <end position="695"/>
    </location>
</feature>
<evidence type="ECO:0000256" key="2">
    <source>
        <dbReference type="ARBA" id="ARBA00006727"/>
    </source>
</evidence>
<evidence type="ECO:0000313" key="7">
    <source>
        <dbReference type="Proteomes" id="UP001194696"/>
    </source>
</evidence>